<dbReference type="SMART" id="SM00448">
    <property type="entry name" value="REC"/>
    <property type="match status" value="1"/>
</dbReference>
<dbReference type="SUPFAM" id="SSF52172">
    <property type="entry name" value="CheY-like"/>
    <property type="match status" value="1"/>
</dbReference>
<dbReference type="CDD" id="cd17535">
    <property type="entry name" value="REC_NarL-like"/>
    <property type="match status" value="1"/>
</dbReference>
<keyword evidence="3" id="KW-0238">DNA-binding</keyword>
<evidence type="ECO:0000256" key="4">
    <source>
        <dbReference type="ARBA" id="ARBA00023163"/>
    </source>
</evidence>
<dbReference type="SUPFAM" id="SSF46894">
    <property type="entry name" value="C-terminal effector domain of the bipartite response regulators"/>
    <property type="match status" value="1"/>
</dbReference>
<name>A0ABV5ZR09_9PSEU</name>
<dbReference type="InterPro" id="IPR016032">
    <property type="entry name" value="Sig_transdc_resp-reg_C-effctor"/>
</dbReference>
<dbReference type="PROSITE" id="PS50110">
    <property type="entry name" value="RESPONSE_REGULATORY"/>
    <property type="match status" value="1"/>
</dbReference>
<dbReference type="PANTHER" id="PTHR43214">
    <property type="entry name" value="TWO-COMPONENT RESPONSE REGULATOR"/>
    <property type="match status" value="1"/>
</dbReference>
<evidence type="ECO:0000313" key="9">
    <source>
        <dbReference type="Proteomes" id="UP001589693"/>
    </source>
</evidence>
<feature type="domain" description="Response regulatory" evidence="7">
    <location>
        <begin position="5"/>
        <end position="121"/>
    </location>
</feature>
<dbReference type="Gene3D" id="3.40.50.2300">
    <property type="match status" value="1"/>
</dbReference>
<dbReference type="PROSITE" id="PS50043">
    <property type="entry name" value="HTH_LUXR_2"/>
    <property type="match status" value="1"/>
</dbReference>
<dbReference type="InterPro" id="IPR039420">
    <property type="entry name" value="WalR-like"/>
</dbReference>
<evidence type="ECO:0000256" key="3">
    <source>
        <dbReference type="ARBA" id="ARBA00023125"/>
    </source>
</evidence>
<dbReference type="InterPro" id="IPR001789">
    <property type="entry name" value="Sig_transdc_resp-reg_receiver"/>
</dbReference>
<keyword evidence="1 5" id="KW-0597">Phosphoprotein</keyword>
<keyword evidence="9" id="KW-1185">Reference proteome</keyword>
<comment type="caution">
    <text evidence="8">The sequence shown here is derived from an EMBL/GenBank/DDBJ whole genome shotgun (WGS) entry which is preliminary data.</text>
</comment>
<dbReference type="InterPro" id="IPR058245">
    <property type="entry name" value="NreC/VraR/RcsB-like_REC"/>
</dbReference>
<dbReference type="InterPro" id="IPR011006">
    <property type="entry name" value="CheY-like_superfamily"/>
</dbReference>
<evidence type="ECO:0000256" key="1">
    <source>
        <dbReference type="ARBA" id="ARBA00022553"/>
    </source>
</evidence>
<dbReference type="EMBL" id="JBHLZU010000002">
    <property type="protein sequence ID" value="MFB9902850.1"/>
    <property type="molecule type" value="Genomic_DNA"/>
</dbReference>
<gene>
    <name evidence="8" type="ORF">ACFFQA_02745</name>
</gene>
<dbReference type="Pfam" id="PF00072">
    <property type="entry name" value="Response_reg"/>
    <property type="match status" value="1"/>
</dbReference>
<dbReference type="CDD" id="cd06170">
    <property type="entry name" value="LuxR_C_like"/>
    <property type="match status" value="1"/>
</dbReference>
<dbReference type="Proteomes" id="UP001589693">
    <property type="component" value="Unassembled WGS sequence"/>
</dbReference>
<dbReference type="PANTHER" id="PTHR43214:SF24">
    <property type="entry name" value="TRANSCRIPTIONAL REGULATORY PROTEIN NARL-RELATED"/>
    <property type="match status" value="1"/>
</dbReference>
<dbReference type="Pfam" id="PF00196">
    <property type="entry name" value="GerE"/>
    <property type="match status" value="1"/>
</dbReference>
<dbReference type="RefSeq" id="WP_377849955.1">
    <property type="nucleotide sequence ID" value="NZ_JBHLZU010000002.1"/>
</dbReference>
<feature type="modified residue" description="4-aspartylphosphate" evidence="5">
    <location>
        <position position="56"/>
    </location>
</feature>
<evidence type="ECO:0000259" key="6">
    <source>
        <dbReference type="PROSITE" id="PS50043"/>
    </source>
</evidence>
<proteinExistence type="predicted"/>
<sequence length="214" mass="23372">MTGIRVMIADDSRISRLGLRLLFDEADGFEVVGEAADGEQAVTEVWRLRPDVTLLDIRMPGVNGIEAARRIKAAEPATRILILTTFDDDAYVHGALRAGVDGFLLKDARREEILNAVRSVAAGKAQLSPSVARKVLDAVELPEPDARISALSSREVDLLRLVAEGLTNAEIAARLGLRPTTVKTYVSLLFGRLGMRDRVEAVVLAHRSGLMRHR</sequence>
<evidence type="ECO:0000256" key="5">
    <source>
        <dbReference type="PROSITE-ProRule" id="PRU00169"/>
    </source>
</evidence>
<organism evidence="8 9">
    <name type="scientific">Allokutzneria oryzae</name>
    <dbReference type="NCBI Taxonomy" id="1378989"/>
    <lineage>
        <taxon>Bacteria</taxon>
        <taxon>Bacillati</taxon>
        <taxon>Actinomycetota</taxon>
        <taxon>Actinomycetes</taxon>
        <taxon>Pseudonocardiales</taxon>
        <taxon>Pseudonocardiaceae</taxon>
        <taxon>Allokutzneria</taxon>
    </lineage>
</organism>
<evidence type="ECO:0000256" key="2">
    <source>
        <dbReference type="ARBA" id="ARBA00023015"/>
    </source>
</evidence>
<feature type="domain" description="HTH luxR-type" evidence="6">
    <location>
        <begin position="144"/>
        <end position="209"/>
    </location>
</feature>
<dbReference type="InterPro" id="IPR000792">
    <property type="entry name" value="Tscrpt_reg_LuxR_C"/>
</dbReference>
<accession>A0ABV5ZR09</accession>
<reference evidence="8 9" key="1">
    <citation type="submission" date="2024-09" db="EMBL/GenBank/DDBJ databases">
        <authorList>
            <person name="Sun Q."/>
            <person name="Mori K."/>
        </authorList>
    </citation>
    <scope>NUCLEOTIDE SEQUENCE [LARGE SCALE GENOMIC DNA]</scope>
    <source>
        <strain evidence="8 9">TBRC 7907</strain>
    </source>
</reference>
<dbReference type="PRINTS" id="PR00038">
    <property type="entry name" value="HTHLUXR"/>
</dbReference>
<dbReference type="SMART" id="SM00421">
    <property type="entry name" value="HTH_LUXR"/>
    <property type="match status" value="1"/>
</dbReference>
<keyword evidence="4" id="KW-0804">Transcription</keyword>
<protein>
    <submittedName>
        <fullName evidence="8">Response regulator</fullName>
    </submittedName>
</protein>
<evidence type="ECO:0000313" key="8">
    <source>
        <dbReference type="EMBL" id="MFB9902850.1"/>
    </source>
</evidence>
<evidence type="ECO:0000259" key="7">
    <source>
        <dbReference type="PROSITE" id="PS50110"/>
    </source>
</evidence>
<keyword evidence="2" id="KW-0805">Transcription regulation</keyword>